<name>A0ABT2U8K8_9BACL</name>
<dbReference type="Proteomes" id="UP001652445">
    <property type="component" value="Unassembled WGS sequence"/>
</dbReference>
<dbReference type="RefSeq" id="WP_218638989.1">
    <property type="nucleotide sequence ID" value="NZ_JAOQIO010000007.1"/>
</dbReference>
<dbReference type="InterPro" id="IPR000835">
    <property type="entry name" value="HTH_MarR-typ"/>
</dbReference>
<organism evidence="3 4">
    <name type="scientific">Paenibacillus baimaensis</name>
    <dbReference type="NCBI Taxonomy" id="2982185"/>
    <lineage>
        <taxon>Bacteria</taxon>
        <taxon>Bacillati</taxon>
        <taxon>Bacillota</taxon>
        <taxon>Bacilli</taxon>
        <taxon>Bacillales</taxon>
        <taxon>Paenibacillaceae</taxon>
        <taxon>Paenibacillus</taxon>
    </lineage>
</organism>
<proteinExistence type="predicted"/>
<protein>
    <submittedName>
        <fullName evidence="3">Winged helix DNA-binding protein</fullName>
    </submittedName>
</protein>
<dbReference type="PROSITE" id="PS50995">
    <property type="entry name" value="HTH_MARR_2"/>
    <property type="match status" value="1"/>
</dbReference>
<evidence type="ECO:0000313" key="4">
    <source>
        <dbReference type="Proteomes" id="UP001652445"/>
    </source>
</evidence>
<keyword evidence="1 3" id="KW-0238">DNA-binding</keyword>
<gene>
    <name evidence="3" type="ORF">OB236_02370</name>
</gene>
<dbReference type="PANTHER" id="PTHR33164:SF43">
    <property type="entry name" value="HTH-TYPE TRANSCRIPTIONAL REPRESSOR YETL"/>
    <property type="match status" value="1"/>
</dbReference>
<dbReference type="PANTHER" id="PTHR33164">
    <property type="entry name" value="TRANSCRIPTIONAL REGULATOR, MARR FAMILY"/>
    <property type="match status" value="1"/>
</dbReference>
<evidence type="ECO:0000259" key="2">
    <source>
        <dbReference type="PROSITE" id="PS50995"/>
    </source>
</evidence>
<accession>A0ABT2U8K8</accession>
<dbReference type="SMART" id="SM00347">
    <property type="entry name" value="HTH_MARR"/>
    <property type="match status" value="1"/>
</dbReference>
<dbReference type="Pfam" id="PF01047">
    <property type="entry name" value="MarR"/>
    <property type="match status" value="1"/>
</dbReference>
<evidence type="ECO:0000313" key="3">
    <source>
        <dbReference type="EMBL" id="MCU6790964.1"/>
    </source>
</evidence>
<comment type="caution">
    <text evidence="3">The sequence shown here is derived from an EMBL/GenBank/DDBJ whole genome shotgun (WGS) entry which is preliminary data.</text>
</comment>
<dbReference type="GO" id="GO:0003677">
    <property type="term" value="F:DNA binding"/>
    <property type="evidence" value="ECO:0007669"/>
    <property type="project" value="UniProtKB-KW"/>
</dbReference>
<dbReference type="EMBL" id="JAOQIO010000007">
    <property type="protein sequence ID" value="MCU6790964.1"/>
    <property type="molecule type" value="Genomic_DNA"/>
</dbReference>
<evidence type="ECO:0000256" key="1">
    <source>
        <dbReference type="ARBA" id="ARBA00023125"/>
    </source>
</evidence>
<sequence>MDEAMSSIMKEMSETFERFGKAAWRKQTVYGIKSSEIRVLLCLNQLTNESDHGVNISDISKRLSVTSPTVTQMIKNVIAAGLVERFNDSTDKRITLLRLTSKGEVVVQKATERYQFLFSGLIEKLGEEQSRTLILLLNEVYNHFYEVSSNEWAHEDE</sequence>
<reference evidence="3 4" key="1">
    <citation type="submission" date="2022-09" db="EMBL/GenBank/DDBJ databases">
        <authorList>
            <person name="Han X.L."/>
            <person name="Wang Q."/>
            <person name="Lu T."/>
        </authorList>
    </citation>
    <scope>NUCLEOTIDE SEQUENCE [LARGE SCALE GENOMIC DNA]</scope>
    <source>
        <strain evidence="3 4">WQ 127069</strain>
    </source>
</reference>
<feature type="domain" description="HTH marR-type" evidence="2">
    <location>
        <begin position="5"/>
        <end position="142"/>
    </location>
</feature>
<dbReference type="InterPro" id="IPR039422">
    <property type="entry name" value="MarR/SlyA-like"/>
</dbReference>
<keyword evidence="4" id="KW-1185">Reference proteome</keyword>